<dbReference type="Gene3D" id="2.60.120.260">
    <property type="entry name" value="Galactose-binding domain-like"/>
    <property type="match status" value="1"/>
</dbReference>
<keyword evidence="5 9" id="KW-0326">Glycosidase</keyword>
<feature type="domain" description="Glycoside hydrolase family 2 immunoglobulin-like beta-sandwich" evidence="6">
    <location>
        <begin position="208"/>
        <end position="297"/>
    </location>
</feature>
<reference evidence="9 10" key="1">
    <citation type="submission" date="2016-06" db="EMBL/GenBank/DDBJ databases">
        <title>Three novel species with peptidoglycan cell walls form the new genus Lacunisphaera gen. nov. in the family Opitutaceae of the verrucomicrobial subdivision 4.</title>
        <authorList>
            <person name="Rast P."/>
            <person name="Gloeckner I."/>
            <person name="Jogler M."/>
            <person name="Boedeker C."/>
            <person name="Jeske O."/>
            <person name="Wiegand S."/>
            <person name="Reinhardt R."/>
            <person name="Schumann P."/>
            <person name="Rohde M."/>
            <person name="Spring S."/>
            <person name="Gloeckner F.O."/>
            <person name="Jogler C."/>
        </authorList>
    </citation>
    <scope>NUCLEOTIDE SEQUENCE [LARGE SCALE GENOMIC DNA]</scope>
    <source>
        <strain evidence="9 10">IG16b</strain>
    </source>
</reference>
<dbReference type="STRING" id="1838286.Verru16b_01279"/>
<evidence type="ECO:0000256" key="1">
    <source>
        <dbReference type="ARBA" id="ARBA00001412"/>
    </source>
</evidence>
<dbReference type="Gene3D" id="3.20.20.80">
    <property type="entry name" value="Glycosidases"/>
    <property type="match status" value="1"/>
</dbReference>
<dbReference type="SUPFAM" id="SSF51445">
    <property type="entry name" value="(Trans)glycosidases"/>
    <property type="match status" value="1"/>
</dbReference>
<name>A0A1D8ATJ3_9BACT</name>
<dbReference type="Proteomes" id="UP000095228">
    <property type="component" value="Chromosome"/>
</dbReference>
<keyword evidence="10" id="KW-1185">Reference proteome</keyword>
<dbReference type="Pfam" id="PF00703">
    <property type="entry name" value="Glyco_hydro_2"/>
    <property type="match status" value="1"/>
</dbReference>
<dbReference type="PANTHER" id="PTHR46323">
    <property type="entry name" value="BETA-GALACTOSIDASE"/>
    <property type="match status" value="1"/>
</dbReference>
<keyword evidence="4 9" id="KW-0378">Hydrolase</keyword>
<dbReference type="Pfam" id="PF02836">
    <property type="entry name" value="Glyco_hydro_2_C"/>
    <property type="match status" value="1"/>
</dbReference>
<proteinExistence type="inferred from homology"/>
<feature type="domain" description="Glycosyl hydrolases family 2 sugar binding" evidence="8">
    <location>
        <begin position="53"/>
        <end position="194"/>
    </location>
</feature>
<dbReference type="PRINTS" id="PR00132">
    <property type="entry name" value="GLHYDRLASE2"/>
</dbReference>
<dbReference type="InterPro" id="IPR006104">
    <property type="entry name" value="Glyco_hydro_2_N"/>
</dbReference>
<organism evidence="9 10">
    <name type="scientific">Lacunisphaera limnophila</name>
    <dbReference type="NCBI Taxonomy" id="1838286"/>
    <lineage>
        <taxon>Bacteria</taxon>
        <taxon>Pseudomonadati</taxon>
        <taxon>Verrucomicrobiota</taxon>
        <taxon>Opitutia</taxon>
        <taxon>Opitutales</taxon>
        <taxon>Opitutaceae</taxon>
        <taxon>Lacunisphaera</taxon>
    </lineage>
</organism>
<dbReference type="KEGG" id="obg:Verru16b_01279"/>
<dbReference type="EMBL" id="CP016094">
    <property type="protein sequence ID" value="AOS44218.1"/>
    <property type="molecule type" value="Genomic_DNA"/>
</dbReference>
<comment type="similarity">
    <text evidence="2">Belongs to the glycosyl hydrolase 2 family.</text>
</comment>
<dbReference type="Pfam" id="PF02837">
    <property type="entry name" value="Glyco_hydro_2_N"/>
    <property type="match status" value="1"/>
</dbReference>
<dbReference type="Gene3D" id="2.60.40.10">
    <property type="entry name" value="Immunoglobulins"/>
    <property type="match status" value="1"/>
</dbReference>
<sequence length="867" mass="96006">MSLRHFPLVLALISGLAAGARETEVRYLSGTGPENAVPWEFLCTGGRNSGIWTTIPVPSCWEQQGFGTYNYGVHHRPSKDKPNPPPLADEEGHYRHTFRVPAEWRDRAVRLVFDGVMTDAEVTVNGRSAGPVHQGSFYRFHHDITALLDFEGENRLEVVVRKKSANESVNRAERLGDYWLFGGIFRPVWLEARPRAAIEWTGIDARADGTFTADIHFGAAAAVAGRVTGVLVDQYDHELSPPLSAAIPAGAAKATLSGRFENLALWTAETPNLHRMRFTYSPEGGEPHTVTERFGFRTFEVRPQDGLYLNGTKIILKGVNRHCFNPDTGRTISRAQSYADARLIKEMNLNAVRMSHYQPDKHFLEACDELGLYVLNELAGWQGAYDTPTGTRLIGQLVRRDVNHPSILFWDNGNEGGWNTEVDGEFAKWDIQQRAVLHPWAKFSGVDTDHYEVWDSHVKKSAGPMLYMPTEFLHGLYDGGIGVGFRDYWDVMKKSPTVVGGFFWVFADEGIARTDQAGRIDNAGNLAPDGIVGPRGEKEGSFYTVKEIWSPVQISLPAVLPPGWTGADIRNEYQFTDLASASFRWEWLRAGPEGETLIEAADQAGPVLAPGASGILPSPLVVPAGAEFLRLTAFAAGQVVTVASAWTGPVAAPPPAANAAPAGAPDWLGEPTVLALRRQDRRFEPVPAATNPVFRWTRQPDGALRLDYEFTYDGPADVLGIRFPVAEARLQAKRWLGHGPYRVWQNRLEGGWLGVHAMAFNDATPGESWAYPEFKGCFRDWRWLSLLTPEGWLQVTNLSGVPFFGLGRPRDGVNGLYAMPDLGLSFLEVIPAMRNKFHSPEQLGPQSRTREVAGIHRGSLLFRLDRP</sequence>
<dbReference type="SUPFAM" id="SSF49785">
    <property type="entry name" value="Galactose-binding domain-like"/>
    <property type="match status" value="1"/>
</dbReference>
<dbReference type="InterPro" id="IPR017853">
    <property type="entry name" value="GH"/>
</dbReference>
<dbReference type="EC" id="3.2.1.23" evidence="3"/>
<dbReference type="OrthoDB" id="9762066at2"/>
<dbReference type="PANTHER" id="PTHR46323:SF2">
    <property type="entry name" value="BETA-GALACTOSIDASE"/>
    <property type="match status" value="1"/>
</dbReference>
<dbReference type="InterPro" id="IPR013783">
    <property type="entry name" value="Ig-like_fold"/>
</dbReference>
<evidence type="ECO:0000256" key="5">
    <source>
        <dbReference type="ARBA" id="ARBA00023295"/>
    </source>
</evidence>
<dbReference type="InterPro" id="IPR008979">
    <property type="entry name" value="Galactose-bd-like_sf"/>
</dbReference>
<evidence type="ECO:0000256" key="2">
    <source>
        <dbReference type="ARBA" id="ARBA00007401"/>
    </source>
</evidence>
<accession>A0A1D8ATJ3</accession>
<dbReference type="InterPro" id="IPR014718">
    <property type="entry name" value="GH-type_carb-bd"/>
</dbReference>
<dbReference type="InterPro" id="IPR011013">
    <property type="entry name" value="Gal_mutarotase_sf_dom"/>
</dbReference>
<dbReference type="GO" id="GO:0009341">
    <property type="term" value="C:beta-galactosidase complex"/>
    <property type="evidence" value="ECO:0007669"/>
    <property type="project" value="TreeGrafter"/>
</dbReference>
<evidence type="ECO:0000256" key="4">
    <source>
        <dbReference type="ARBA" id="ARBA00022801"/>
    </source>
</evidence>
<evidence type="ECO:0000313" key="10">
    <source>
        <dbReference type="Proteomes" id="UP000095228"/>
    </source>
</evidence>
<evidence type="ECO:0000259" key="8">
    <source>
        <dbReference type="Pfam" id="PF02837"/>
    </source>
</evidence>
<dbReference type="InterPro" id="IPR006103">
    <property type="entry name" value="Glyco_hydro_2_cat"/>
</dbReference>
<gene>
    <name evidence="9" type="primary">lacZ_2</name>
    <name evidence="9" type="ORF">Verru16b_01279</name>
</gene>
<dbReference type="Gene3D" id="2.70.98.10">
    <property type="match status" value="1"/>
</dbReference>
<dbReference type="InterPro" id="IPR006101">
    <property type="entry name" value="Glyco_hydro_2"/>
</dbReference>
<dbReference type="InterPro" id="IPR006102">
    <property type="entry name" value="Ig-like_GH2"/>
</dbReference>
<dbReference type="GO" id="GO:0030246">
    <property type="term" value="F:carbohydrate binding"/>
    <property type="evidence" value="ECO:0007669"/>
    <property type="project" value="InterPro"/>
</dbReference>
<evidence type="ECO:0000256" key="3">
    <source>
        <dbReference type="ARBA" id="ARBA00012756"/>
    </source>
</evidence>
<dbReference type="RefSeq" id="WP_069961494.1">
    <property type="nucleotide sequence ID" value="NZ_CP016094.1"/>
</dbReference>
<dbReference type="GO" id="GO:0004565">
    <property type="term" value="F:beta-galactosidase activity"/>
    <property type="evidence" value="ECO:0007669"/>
    <property type="project" value="UniProtKB-EC"/>
</dbReference>
<dbReference type="InterPro" id="IPR036156">
    <property type="entry name" value="Beta-gal/glucu_dom_sf"/>
</dbReference>
<comment type="catalytic activity">
    <reaction evidence="1">
        <text>Hydrolysis of terminal non-reducing beta-D-galactose residues in beta-D-galactosides.</text>
        <dbReference type="EC" id="3.2.1.23"/>
    </reaction>
</comment>
<dbReference type="PATRIC" id="fig|1838286.3.peg.1289"/>
<dbReference type="InterPro" id="IPR050347">
    <property type="entry name" value="Bact_Beta-galactosidase"/>
</dbReference>
<dbReference type="SUPFAM" id="SSF49303">
    <property type="entry name" value="beta-Galactosidase/glucuronidase domain"/>
    <property type="match status" value="1"/>
</dbReference>
<evidence type="ECO:0000259" key="6">
    <source>
        <dbReference type="Pfam" id="PF00703"/>
    </source>
</evidence>
<protein>
    <recommendedName>
        <fullName evidence="3">beta-galactosidase</fullName>
        <ecNumber evidence="3">3.2.1.23</ecNumber>
    </recommendedName>
</protein>
<dbReference type="GO" id="GO:0005990">
    <property type="term" value="P:lactose catabolic process"/>
    <property type="evidence" value="ECO:0007669"/>
    <property type="project" value="TreeGrafter"/>
</dbReference>
<evidence type="ECO:0000313" key="9">
    <source>
        <dbReference type="EMBL" id="AOS44218.1"/>
    </source>
</evidence>
<feature type="domain" description="Glycoside hydrolase family 2 catalytic" evidence="7">
    <location>
        <begin position="305"/>
        <end position="517"/>
    </location>
</feature>
<dbReference type="AlphaFoldDB" id="A0A1D8ATJ3"/>
<dbReference type="SUPFAM" id="SSF74650">
    <property type="entry name" value="Galactose mutarotase-like"/>
    <property type="match status" value="1"/>
</dbReference>
<evidence type="ECO:0000259" key="7">
    <source>
        <dbReference type="Pfam" id="PF02836"/>
    </source>
</evidence>